<evidence type="ECO:0000313" key="3">
    <source>
        <dbReference type="Proteomes" id="UP001596139"/>
    </source>
</evidence>
<comment type="caution">
    <text evidence="2">The sequence shown here is derived from an EMBL/GenBank/DDBJ whole genome shotgun (WGS) entry which is preliminary data.</text>
</comment>
<protein>
    <submittedName>
        <fullName evidence="2">Uncharacterized protein</fullName>
    </submittedName>
</protein>
<keyword evidence="3" id="KW-1185">Reference proteome</keyword>
<name>A0ABW1MHX8_9ACTN</name>
<reference evidence="3" key="1">
    <citation type="journal article" date="2019" name="Int. J. Syst. Evol. Microbiol.">
        <title>The Global Catalogue of Microorganisms (GCM) 10K type strain sequencing project: providing services to taxonomists for standard genome sequencing and annotation.</title>
        <authorList>
            <consortium name="The Broad Institute Genomics Platform"/>
            <consortium name="The Broad Institute Genome Sequencing Center for Infectious Disease"/>
            <person name="Wu L."/>
            <person name="Ma J."/>
        </authorList>
    </citation>
    <scope>NUCLEOTIDE SEQUENCE [LARGE SCALE GENOMIC DNA]</scope>
    <source>
        <strain evidence="3">CGMCC 1.15180</strain>
    </source>
</reference>
<feature type="region of interest" description="Disordered" evidence="1">
    <location>
        <begin position="1"/>
        <end position="27"/>
    </location>
</feature>
<dbReference type="EMBL" id="JBHSPX010000003">
    <property type="protein sequence ID" value="MFC6062662.1"/>
    <property type="molecule type" value="Genomic_DNA"/>
</dbReference>
<evidence type="ECO:0000256" key="1">
    <source>
        <dbReference type="SAM" id="MobiDB-lite"/>
    </source>
</evidence>
<proteinExistence type="predicted"/>
<organism evidence="2 3">
    <name type="scientific">Streptomyces ochraceiscleroticus</name>
    <dbReference type="NCBI Taxonomy" id="47761"/>
    <lineage>
        <taxon>Bacteria</taxon>
        <taxon>Bacillati</taxon>
        <taxon>Actinomycetota</taxon>
        <taxon>Actinomycetes</taxon>
        <taxon>Kitasatosporales</taxon>
        <taxon>Streptomycetaceae</taxon>
        <taxon>Streptomyces</taxon>
    </lineage>
</organism>
<dbReference type="RefSeq" id="WP_245659509.1">
    <property type="nucleotide sequence ID" value="NZ_JBHSPX010000003.1"/>
</dbReference>
<gene>
    <name evidence="2" type="ORF">ACFP4F_08870</name>
</gene>
<sequence length="117" mass="12478">MGLNEPGYEPGDEGAAARVSRRTENEAPRSFRIDIGELVLDGFDSRVDPDRVMTSFQRELTRLVQERGVPLAADGSPVSLDGLAGLPPLPRTTSPARLGEALARSVHAGLTGRGEAR</sequence>
<dbReference type="Proteomes" id="UP001596139">
    <property type="component" value="Unassembled WGS sequence"/>
</dbReference>
<accession>A0ABW1MHX8</accession>
<evidence type="ECO:0000313" key="2">
    <source>
        <dbReference type="EMBL" id="MFC6062662.1"/>
    </source>
</evidence>
<feature type="region of interest" description="Disordered" evidence="1">
    <location>
        <begin position="76"/>
        <end position="97"/>
    </location>
</feature>